<evidence type="ECO:0000256" key="1">
    <source>
        <dbReference type="SAM" id="MobiDB-lite"/>
    </source>
</evidence>
<proteinExistence type="predicted"/>
<evidence type="ECO:0000313" key="2">
    <source>
        <dbReference type="EMBL" id="GIJ50983.1"/>
    </source>
</evidence>
<gene>
    <name evidence="2" type="ORF">Val02_78690</name>
</gene>
<accession>A0A8J4DVB1</accession>
<dbReference type="RefSeq" id="WP_203904400.1">
    <property type="nucleotide sequence ID" value="NZ_BOPF01000042.1"/>
</dbReference>
<comment type="caution">
    <text evidence="2">The sequence shown here is derived from an EMBL/GenBank/DDBJ whole genome shotgun (WGS) entry which is preliminary data.</text>
</comment>
<reference evidence="2" key="1">
    <citation type="submission" date="2021-01" db="EMBL/GenBank/DDBJ databases">
        <title>Whole genome shotgun sequence of Virgisporangium aliadipatigenens NBRC 105644.</title>
        <authorList>
            <person name="Komaki H."/>
            <person name="Tamura T."/>
        </authorList>
    </citation>
    <scope>NUCLEOTIDE SEQUENCE</scope>
    <source>
        <strain evidence="2">NBRC 105644</strain>
    </source>
</reference>
<protein>
    <submittedName>
        <fullName evidence="2">Uncharacterized protein</fullName>
    </submittedName>
</protein>
<dbReference type="EMBL" id="BOPF01000042">
    <property type="protein sequence ID" value="GIJ50983.1"/>
    <property type="molecule type" value="Genomic_DNA"/>
</dbReference>
<organism evidence="2 3">
    <name type="scientific">Virgisporangium aliadipatigenens</name>
    <dbReference type="NCBI Taxonomy" id="741659"/>
    <lineage>
        <taxon>Bacteria</taxon>
        <taxon>Bacillati</taxon>
        <taxon>Actinomycetota</taxon>
        <taxon>Actinomycetes</taxon>
        <taxon>Micromonosporales</taxon>
        <taxon>Micromonosporaceae</taxon>
        <taxon>Virgisporangium</taxon>
    </lineage>
</organism>
<name>A0A8J4DVB1_9ACTN</name>
<dbReference type="AlphaFoldDB" id="A0A8J4DVB1"/>
<keyword evidence="3" id="KW-1185">Reference proteome</keyword>
<evidence type="ECO:0000313" key="3">
    <source>
        <dbReference type="Proteomes" id="UP000619260"/>
    </source>
</evidence>
<feature type="region of interest" description="Disordered" evidence="1">
    <location>
        <begin position="199"/>
        <end position="227"/>
    </location>
</feature>
<sequence length="227" mass="23811">MHQPGIPADLDTPARMWARAATLAVLAAAGLSFDEMTLSDRGVYSWWGGGSVWWRLTLAPGGEAVLVGQDSDASSTHPAAGGGARDLLAGMPDRLAYPGLRADLDDFLVCFAYWFTDGSWHRVDYPAEVLDDGLKGAVGCLHDDAGAVRHALEMNGLDHHPEAEAAIDGFLRLAHGRAVDADAVSSMVTLVAAASPDFEGERPDTGKALEVAQRAGLGPTQGPPLLS</sequence>
<dbReference type="Proteomes" id="UP000619260">
    <property type="component" value="Unassembled WGS sequence"/>
</dbReference>